<name>A0A8S5S0W1_9CAUD</name>
<dbReference type="EMBL" id="BK032511">
    <property type="protein sequence ID" value="DAF44314.1"/>
    <property type="molecule type" value="Genomic_DNA"/>
</dbReference>
<feature type="transmembrane region" description="Helical" evidence="1">
    <location>
        <begin position="20"/>
        <end position="39"/>
    </location>
</feature>
<keyword evidence="1" id="KW-0472">Membrane</keyword>
<organism evidence="2">
    <name type="scientific">Podoviridae sp. ct8Lf7</name>
    <dbReference type="NCBI Taxonomy" id="2827723"/>
    <lineage>
        <taxon>Viruses</taxon>
        <taxon>Duplodnaviria</taxon>
        <taxon>Heunggongvirae</taxon>
        <taxon>Uroviricota</taxon>
        <taxon>Caudoviricetes</taxon>
    </lineage>
</organism>
<sequence length="79" mass="8956">MLLLDEFLAYFHVKLNGLPWYIFCQVGCVNIFYIWGSFYNPNYIPLPIPNRVTPAGLVGDISEILDKLSLNCLTPSLSC</sequence>
<keyword evidence="1" id="KW-0812">Transmembrane</keyword>
<accession>A0A8S5S0W1</accession>
<protein>
    <submittedName>
        <fullName evidence="2">Uncharacterized protein</fullName>
    </submittedName>
</protein>
<evidence type="ECO:0000256" key="1">
    <source>
        <dbReference type="SAM" id="Phobius"/>
    </source>
</evidence>
<keyword evidence="1" id="KW-1133">Transmembrane helix</keyword>
<evidence type="ECO:0000313" key="2">
    <source>
        <dbReference type="EMBL" id="DAF44314.1"/>
    </source>
</evidence>
<reference evidence="2" key="1">
    <citation type="journal article" date="2021" name="Proc. Natl. Acad. Sci. U.S.A.">
        <title>A Catalog of Tens of Thousands of Viruses from Human Metagenomes Reveals Hidden Associations with Chronic Diseases.</title>
        <authorList>
            <person name="Tisza M.J."/>
            <person name="Buck C.B."/>
        </authorList>
    </citation>
    <scope>NUCLEOTIDE SEQUENCE</scope>
    <source>
        <strain evidence="2">Ct8Lf7</strain>
    </source>
</reference>
<proteinExistence type="predicted"/>